<name>A0A2S1WLU0_9POAL</name>
<dbReference type="EMBL" id="MG976974">
    <property type="protein sequence ID" value="AWJ68148.1"/>
    <property type="molecule type" value="Genomic_DNA"/>
</dbReference>
<feature type="compositionally biased region" description="Low complexity" evidence="3">
    <location>
        <begin position="134"/>
        <end position="159"/>
    </location>
</feature>
<feature type="region of interest" description="Disordered" evidence="3">
    <location>
        <begin position="122"/>
        <end position="179"/>
    </location>
</feature>
<protein>
    <submittedName>
        <fullName evidence="4">Late embryogenesis abundant</fullName>
    </submittedName>
</protein>
<feature type="compositionally biased region" description="Low complexity" evidence="3">
    <location>
        <begin position="1"/>
        <end position="16"/>
    </location>
</feature>
<accession>A0A2S1WLU0</accession>
<evidence type="ECO:0000313" key="4">
    <source>
        <dbReference type="EMBL" id="AWJ68148.1"/>
    </source>
</evidence>
<comment type="similarity">
    <text evidence="1 2">Belongs to the plant dehydrin family.</text>
</comment>
<gene>
    <name evidence="4" type="primary">Lea43</name>
</gene>
<dbReference type="Pfam" id="PF00257">
    <property type="entry name" value="Dehydrin"/>
    <property type="match status" value="1"/>
</dbReference>
<organism evidence="4">
    <name type="scientific">Cleistogenes songorica</name>
    <dbReference type="NCBI Taxonomy" id="121774"/>
    <lineage>
        <taxon>Eukaryota</taxon>
        <taxon>Viridiplantae</taxon>
        <taxon>Streptophyta</taxon>
        <taxon>Embryophyta</taxon>
        <taxon>Tracheophyta</taxon>
        <taxon>Spermatophyta</taxon>
        <taxon>Magnoliopsida</taxon>
        <taxon>Liliopsida</taxon>
        <taxon>Poales</taxon>
        <taxon>Poaceae</taxon>
        <taxon>PACMAD clade</taxon>
        <taxon>Chloridoideae</taxon>
        <taxon>Cynodonteae</taxon>
        <taxon>Orininae</taxon>
        <taxon>Cleistogenes</taxon>
    </lineage>
</organism>
<proteinExistence type="inferred from homology"/>
<feature type="region of interest" description="Disordered" evidence="3">
    <location>
        <begin position="1"/>
        <end position="47"/>
    </location>
</feature>
<feature type="compositionally biased region" description="Basic and acidic residues" evidence="3">
    <location>
        <begin position="160"/>
        <end position="179"/>
    </location>
</feature>
<dbReference type="InterPro" id="IPR000167">
    <property type="entry name" value="Dehydrin"/>
</dbReference>
<dbReference type="AlphaFoldDB" id="A0A2S1WLU0"/>
<evidence type="ECO:0000256" key="3">
    <source>
        <dbReference type="SAM" id="MobiDB-lite"/>
    </source>
</evidence>
<dbReference type="GO" id="GO:0005829">
    <property type="term" value="C:cytosol"/>
    <property type="evidence" value="ECO:0007669"/>
    <property type="project" value="TreeGrafter"/>
</dbReference>
<dbReference type="InterPro" id="IPR030513">
    <property type="entry name" value="Dehydrin_CS"/>
</dbReference>
<dbReference type="PANTHER" id="PTHR33346:SF42">
    <property type="entry name" value="DEHYDRIN XERO 1"/>
    <property type="match status" value="1"/>
</dbReference>
<evidence type="ECO:0000256" key="1">
    <source>
        <dbReference type="ARBA" id="ARBA00008403"/>
    </source>
</evidence>
<evidence type="ECO:0000256" key="2">
    <source>
        <dbReference type="RuleBase" id="RU003995"/>
    </source>
</evidence>
<dbReference type="PROSITE" id="PS00823">
    <property type="entry name" value="DEHYDRIN_2"/>
    <property type="match status" value="2"/>
</dbReference>
<dbReference type="GO" id="GO:0009414">
    <property type="term" value="P:response to water deprivation"/>
    <property type="evidence" value="ECO:0007669"/>
    <property type="project" value="TreeGrafter"/>
</dbReference>
<dbReference type="GO" id="GO:0009737">
    <property type="term" value="P:response to abscisic acid"/>
    <property type="evidence" value="ECO:0007669"/>
    <property type="project" value="TreeGrafter"/>
</dbReference>
<sequence>MAHFQQQGQHGHQQTTHVDEYGNPIPAGHHGILGQTGEYGATTGTGVHHGAGQTGGYGAGTGIGGHDATAGAYGRQAGYGDTGTGVHDAGGYGGSDMGTGGTYAEGTQEKKGMMEKIKEKLPGGHKDEYGQQHTSTTTATGGYAPGRTGTTGTYGTTTEGTREKKSIMEKIKEKLPGQH</sequence>
<dbReference type="PANTHER" id="PTHR33346">
    <property type="entry name" value="DEHYDRIN XERO 2-RELATED"/>
    <property type="match status" value="1"/>
</dbReference>
<reference evidence="4" key="1">
    <citation type="submission" date="2018-02" db="EMBL/GenBank/DDBJ databases">
        <title>Insights into the development of Late Embryogenesis Abundant (LEA) gene family in Cleistogenes songorica, a xerophyte desert plant.</title>
        <authorList>
            <person name="Muvunyi B.P."/>
            <person name="Zhang J."/>
            <person name="Wang Y."/>
        </authorList>
    </citation>
    <scope>NUCLEOTIDE SEQUENCE</scope>
</reference>
<dbReference type="GO" id="GO:0009631">
    <property type="term" value="P:cold acclimation"/>
    <property type="evidence" value="ECO:0007669"/>
    <property type="project" value="TreeGrafter"/>
</dbReference>